<sequence>MHAPPHVLIVGYYGFHNAGDDAVLFGILQALKTKFPGLQATVLSNAPEETARTFGIRAVNRWRPGPIIRAIRAADFVVVGGGTLLQDRTSPRSPLYYLGITELAKRFGKPVFYYGQGFGPIVHASSRFFIRRVLSGVDLIIMRDAESARELEKTGVRGVPIAVTADPALAIDPAIADRERGRAVLADHGRTPKRPLAVVSVRPWKDRTAHLLPLARALDRVADRGFEIVFIAMQRAQDVEPALRVRAAMTRPAAVVRTPLDFRAIFGVIAEADLLIGMRLHALIFAALHGVPFVPLSYDPKIDRFVESVGLVPPLSIEALQADALMERIEATMNDLPALRRTLADRVPPVVDAARRSADLVYDAYRSRARRRPGKEARR</sequence>
<protein>
    <submittedName>
        <fullName evidence="2">Polysaccharide pyruvyl transferase CsaB</fullName>
    </submittedName>
</protein>
<keyword evidence="2" id="KW-0808">Transferase</keyword>
<dbReference type="InterPro" id="IPR019896">
    <property type="entry name" value="Polysacch_pyruvyl_Trfase_CsaB"/>
</dbReference>
<proteinExistence type="predicted"/>
<dbReference type="RefSeq" id="WP_066197926.1">
    <property type="nucleotide sequence ID" value="NZ_CBCSAS010000003.1"/>
</dbReference>
<reference evidence="2" key="2">
    <citation type="journal article" date="2021" name="Microbiology">
        <title>Metagenomic Analysis of the Microbial Community in the Underground Coal Fire Area (Kemerovo Region, Russia) Revealed Predominance of Thermophilic Members of the Phyla Deinococcus-thermus, Aquificae, and Firmicutes.</title>
        <authorList>
            <person name="Kadnikov V."/>
            <person name="Mardanov A.V."/>
            <person name="Beletsky A.V."/>
            <person name="Karnachuk O.V."/>
            <person name="Ravin N.V."/>
        </authorList>
    </citation>
    <scope>NUCLEOTIDE SEQUENCE</scope>
    <source>
        <strain evidence="2">RBS10-49</strain>
    </source>
</reference>
<evidence type="ECO:0000313" key="2">
    <source>
        <dbReference type="EMBL" id="MBT9282246.1"/>
    </source>
</evidence>
<dbReference type="Proteomes" id="UP000748108">
    <property type="component" value="Unassembled WGS sequence"/>
</dbReference>
<dbReference type="PANTHER" id="PTHR36836:SF1">
    <property type="entry name" value="COLANIC ACID BIOSYNTHESIS PROTEIN WCAK"/>
    <property type="match status" value="1"/>
</dbReference>
<dbReference type="AlphaFoldDB" id="A0A132NDB4"/>
<dbReference type="STRING" id="1484.SA87_12060"/>
<dbReference type="EMBL" id="JAHHQF010000051">
    <property type="protein sequence ID" value="MBT9282246.1"/>
    <property type="molecule type" value="Genomic_DNA"/>
</dbReference>
<gene>
    <name evidence="2" type="primary">csaB</name>
    <name evidence="2" type="ORF">KM312_06260</name>
    <name evidence="3" type="ORF">SA87_12060</name>
</gene>
<dbReference type="EMBL" id="JXBB01000001">
    <property type="protein sequence ID" value="OAR05594.1"/>
    <property type="molecule type" value="Genomic_DNA"/>
</dbReference>
<comment type="caution">
    <text evidence="3">The sequence shown here is derived from an EMBL/GenBank/DDBJ whole genome shotgun (WGS) entry which is preliminary data.</text>
</comment>
<keyword evidence="4" id="KW-1185">Reference proteome</keyword>
<organism evidence="3 4">
    <name type="scientific">Hydrogenibacillus schlegelii</name>
    <name type="common">Bacillus schlegelii</name>
    <dbReference type="NCBI Taxonomy" id="1484"/>
    <lineage>
        <taxon>Bacteria</taxon>
        <taxon>Bacillati</taxon>
        <taxon>Bacillota</taxon>
        <taxon>Bacilli</taxon>
        <taxon>Bacillales</taxon>
        <taxon>Bacillales Family X. Incertae Sedis</taxon>
        <taxon>Hydrogenibacillus</taxon>
    </lineage>
</organism>
<accession>A0A132NDB4</accession>
<dbReference type="Proteomes" id="UP000243024">
    <property type="component" value="Unassembled WGS sequence"/>
</dbReference>
<evidence type="ECO:0000313" key="3">
    <source>
        <dbReference type="EMBL" id="OAR05594.1"/>
    </source>
</evidence>
<evidence type="ECO:0000313" key="4">
    <source>
        <dbReference type="Proteomes" id="UP000243024"/>
    </source>
</evidence>
<dbReference type="Pfam" id="PF04230">
    <property type="entry name" value="PS_pyruv_trans"/>
    <property type="match status" value="1"/>
</dbReference>
<dbReference type="PANTHER" id="PTHR36836">
    <property type="entry name" value="COLANIC ACID BIOSYNTHESIS PROTEIN WCAK"/>
    <property type="match status" value="1"/>
</dbReference>
<name>A0A132NDB4_HYDSH</name>
<evidence type="ECO:0000259" key="1">
    <source>
        <dbReference type="Pfam" id="PF04230"/>
    </source>
</evidence>
<feature type="domain" description="Polysaccharide pyruvyl transferase" evidence="1">
    <location>
        <begin position="17"/>
        <end position="300"/>
    </location>
</feature>
<dbReference type="NCBIfam" id="TIGR03609">
    <property type="entry name" value="S_layer_CsaB"/>
    <property type="match status" value="1"/>
</dbReference>
<dbReference type="SUPFAM" id="SSF53756">
    <property type="entry name" value="UDP-Glycosyltransferase/glycogen phosphorylase"/>
    <property type="match status" value="1"/>
</dbReference>
<dbReference type="InterPro" id="IPR007345">
    <property type="entry name" value="Polysacch_pyruvyl_Trfase"/>
</dbReference>
<reference evidence="3 4" key="1">
    <citation type="submission" date="2015-09" db="EMBL/GenBank/DDBJ databases">
        <title>Draft genome sequence of Hydrogenibacillus schlegelii DSM 2000.</title>
        <authorList>
            <person name="Hemp J."/>
        </authorList>
    </citation>
    <scope>NUCLEOTIDE SEQUENCE [LARGE SCALE GENOMIC DNA]</scope>
    <source>
        <strain evidence="3 4">MA 48</strain>
    </source>
</reference>
<dbReference type="GO" id="GO:0016740">
    <property type="term" value="F:transferase activity"/>
    <property type="evidence" value="ECO:0007669"/>
    <property type="project" value="UniProtKB-KW"/>
</dbReference>
<dbReference type="Gene3D" id="3.40.50.2000">
    <property type="entry name" value="Glycogen Phosphorylase B"/>
    <property type="match status" value="1"/>
</dbReference>